<name>A0ABU0X318_9PSEU</name>
<feature type="domain" description="Major facilitator superfamily (MFS) profile" evidence="8">
    <location>
        <begin position="7"/>
        <end position="381"/>
    </location>
</feature>
<evidence type="ECO:0000313" key="10">
    <source>
        <dbReference type="Proteomes" id="UP001225605"/>
    </source>
</evidence>
<feature type="transmembrane region" description="Helical" evidence="7">
    <location>
        <begin position="43"/>
        <end position="65"/>
    </location>
</feature>
<dbReference type="InterPro" id="IPR011701">
    <property type="entry name" value="MFS"/>
</dbReference>
<feature type="transmembrane region" description="Helical" evidence="7">
    <location>
        <begin position="327"/>
        <end position="346"/>
    </location>
</feature>
<dbReference type="Proteomes" id="UP001225605">
    <property type="component" value="Unassembled WGS sequence"/>
</dbReference>
<proteinExistence type="inferred from homology"/>
<dbReference type="InterPro" id="IPR036259">
    <property type="entry name" value="MFS_trans_sf"/>
</dbReference>
<reference evidence="9 10" key="1">
    <citation type="submission" date="2017-06" db="EMBL/GenBank/DDBJ databases">
        <title>Cultured bacterium strain Saccharothrix yanglingensis Hhs.015.</title>
        <authorList>
            <person name="Xia Y."/>
        </authorList>
    </citation>
    <scope>NUCLEOTIDE SEQUENCE [LARGE SCALE GENOMIC DNA]</scope>
    <source>
        <strain evidence="9 10">Hhs.015</strain>
    </source>
</reference>
<dbReference type="PANTHER" id="PTHR23514">
    <property type="entry name" value="BYPASS OF STOP CODON PROTEIN 6"/>
    <property type="match status" value="1"/>
</dbReference>
<evidence type="ECO:0000256" key="2">
    <source>
        <dbReference type="ARBA" id="ARBA00008335"/>
    </source>
</evidence>
<comment type="subcellular location">
    <subcellularLocation>
        <location evidence="1">Cell membrane</location>
        <topology evidence="1">Multi-pass membrane protein</topology>
    </subcellularLocation>
</comment>
<feature type="transmembrane region" description="Helical" evidence="7">
    <location>
        <begin position="264"/>
        <end position="288"/>
    </location>
</feature>
<dbReference type="InterPro" id="IPR051788">
    <property type="entry name" value="MFS_Transporter"/>
</dbReference>
<feature type="transmembrane region" description="Helical" evidence="7">
    <location>
        <begin position="198"/>
        <end position="216"/>
    </location>
</feature>
<protein>
    <submittedName>
        <fullName evidence="9">MFS transporter</fullName>
    </submittedName>
</protein>
<evidence type="ECO:0000256" key="1">
    <source>
        <dbReference type="ARBA" id="ARBA00004651"/>
    </source>
</evidence>
<evidence type="ECO:0000256" key="5">
    <source>
        <dbReference type="ARBA" id="ARBA00022989"/>
    </source>
</evidence>
<feature type="transmembrane region" description="Helical" evidence="7">
    <location>
        <begin position="72"/>
        <end position="91"/>
    </location>
</feature>
<keyword evidence="3" id="KW-0813">Transport</keyword>
<keyword evidence="6 7" id="KW-0472">Membrane</keyword>
<sequence>MDGVRVRVAAAYATFALLGVGIGASGVLLPAQLDDYGVDRSTLGLTFLTGSAGFVLGGAAAGPLLHRWGPRAVLAAAGALFAVAALVTAAHPPFAGYALLQAVVGWASGVLESVLNAVLAALPRATTRLNRLHAFFGAGALLGPVGATRLLATAPWPTTWLVLGLAALPLVACYLVAFPARAPAASPTRSTGLLGTALRHRGVLVATLLLVLYVGVEQSVGSWGFSYLVQARGHADAAAGYAVGAYWLGLTVGRFTISPVLTRLGWTAVGLMTLCLSGVAVAAAALWLTPFPPVAGFALLGFALGPVFPTAIAVVPDLTGPRLAPTAMGVLNAGSSVGGGVLPWSAGALAQAVGVGTLLPFALALAVLQLVVWWPVARLVRSGPTGTA</sequence>
<keyword evidence="4 7" id="KW-0812">Transmembrane</keyword>
<dbReference type="PANTHER" id="PTHR23514:SF3">
    <property type="entry name" value="BYPASS OF STOP CODON PROTEIN 6"/>
    <property type="match status" value="1"/>
</dbReference>
<feature type="transmembrane region" description="Helical" evidence="7">
    <location>
        <begin position="134"/>
        <end position="152"/>
    </location>
</feature>
<feature type="transmembrane region" description="Helical" evidence="7">
    <location>
        <begin position="352"/>
        <end position="374"/>
    </location>
</feature>
<evidence type="ECO:0000256" key="6">
    <source>
        <dbReference type="ARBA" id="ARBA00023136"/>
    </source>
</evidence>
<dbReference type="PROSITE" id="PS50850">
    <property type="entry name" value="MFS"/>
    <property type="match status" value="1"/>
</dbReference>
<comment type="caution">
    <text evidence="9">The sequence shown here is derived from an EMBL/GenBank/DDBJ whole genome shotgun (WGS) entry which is preliminary data.</text>
</comment>
<dbReference type="EMBL" id="NSDM01000009">
    <property type="protein sequence ID" value="MDQ2586508.1"/>
    <property type="molecule type" value="Genomic_DNA"/>
</dbReference>
<gene>
    <name evidence="9" type="ORF">CKY47_21425</name>
</gene>
<feature type="transmembrane region" description="Helical" evidence="7">
    <location>
        <begin position="97"/>
        <end position="122"/>
    </location>
</feature>
<evidence type="ECO:0000256" key="3">
    <source>
        <dbReference type="ARBA" id="ARBA00022448"/>
    </source>
</evidence>
<feature type="transmembrane region" description="Helical" evidence="7">
    <location>
        <begin position="158"/>
        <end position="177"/>
    </location>
</feature>
<evidence type="ECO:0000256" key="4">
    <source>
        <dbReference type="ARBA" id="ARBA00022692"/>
    </source>
</evidence>
<dbReference type="RefSeq" id="WP_306747760.1">
    <property type="nucleotide sequence ID" value="NZ_NSDM01000009.1"/>
</dbReference>
<feature type="transmembrane region" description="Helical" evidence="7">
    <location>
        <begin position="238"/>
        <end position="257"/>
    </location>
</feature>
<feature type="transmembrane region" description="Helical" evidence="7">
    <location>
        <begin position="294"/>
        <end position="315"/>
    </location>
</feature>
<feature type="transmembrane region" description="Helical" evidence="7">
    <location>
        <begin position="12"/>
        <end position="31"/>
    </location>
</feature>
<comment type="similarity">
    <text evidence="2">Belongs to the major facilitator superfamily.</text>
</comment>
<evidence type="ECO:0000259" key="8">
    <source>
        <dbReference type="PROSITE" id="PS50850"/>
    </source>
</evidence>
<dbReference type="InterPro" id="IPR020846">
    <property type="entry name" value="MFS_dom"/>
</dbReference>
<evidence type="ECO:0000256" key="7">
    <source>
        <dbReference type="SAM" id="Phobius"/>
    </source>
</evidence>
<dbReference type="Pfam" id="PF07690">
    <property type="entry name" value="MFS_1"/>
    <property type="match status" value="1"/>
</dbReference>
<keyword evidence="10" id="KW-1185">Reference proteome</keyword>
<organism evidence="9 10">
    <name type="scientific">Saccharothrix yanglingensis</name>
    <dbReference type="NCBI Taxonomy" id="659496"/>
    <lineage>
        <taxon>Bacteria</taxon>
        <taxon>Bacillati</taxon>
        <taxon>Actinomycetota</taxon>
        <taxon>Actinomycetes</taxon>
        <taxon>Pseudonocardiales</taxon>
        <taxon>Pseudonocardiaceae</taxon>
        <taxon>Saccharothrix</taxon>
    </lineage>
</organism>
<dbReference type="SUPFAM" id="SSF103473">
    <property type="entry name" value="MFS general substrate transporter"/>
    <property type="match status" value="1"/>
</dbReference>
<dbReference type="Gene3D" id="1.20.1250.20">
    <property type="entry name" value="MFS general substrate transporter like domains"/>
    <property type="match status" value="1"/>
</dbReference>
<evidence type="ECO:0000313" key="9">
    <source>
        <dbReference type="EMBL" id="MDQ2586508.1"/>
    </source>
</evidence>
<accession>A0ABU0X318</accession>
<keyword evidence="5 7" id="KW-1133">Transmembrane helix</keyword>